<dbReference type="KEGG" id="gxy:GLX_31700"/>
<gene>
    <name evidence="1" type="ordered locus">GLX_31700</name>
</gene>
<accession>G2I8T1</accession>
<keyword evidence="1" id="KW-0614">Plasmid</keyword>
<dbReference type="EMBL" id="AP012162">
    <property type="protein sequence ID" value="BAK85331.1"/>
    <property type="molecule type" value="Genomic_DNA"/>
</dbReference>
<sequence length="235" mass="27150">MPLGLPHRERCFFQTLLDPDHRARGEPLPPVPVFPERDQLRTCLHPNHDSTELRGIRRMPVHEPRQVLTGECALLSGQRLQRHMRLGQQPLAIASRDLQMVSDPLRVLAPLFPTHAGRTDLVLRLKIDPLCHERPMIDPHIQVQFSQPFIGERRPSPPPCQQEFFVIPRAFFRAEPLLVHKPRGQHHMRMGLRLTVLTNIPMHIEIGNYAAFHELLPHEIPCQCDPLRLGHFARD</sequence>
<dbReference type="AlphaFoldDB" id="G2I8T1"/>
<reference evidence="1 2" key="1">
    <citation type="journal article" date="2011" name="J. Bacteriol.">
        <title>Complete genome sequence of NBRC 3288, a unique cellulose-nonproducing strain of Gluconacetobacter xylinus isolated from vinegar.</title>
        <authorList>
            <person name="Ogino H."/>
            <person name="Azuma Y."/>
            <person name="Hosoyama A."/>
            <person name="Nakazawa H."/>
            <person name="Matsutani M."/>
            <person name="Hasegawa A."/>
            <person name="Otsuyama K."/>
            <person name="Matsushita K."/>
            <person name="Fujita N."/>
            <person name="Shirai M."/>
        </authorList>
    </citation>
    <scope>NUCLEOTIDE SEQUENCE [LARGE SCALE GENOMIC DNA]</scope>
    <source>
        <strain evidence="2">NBRC 3288 / BCRC 11682 / LMG 1693</strain>
        <plasmid evidence="1 2">pGXY030</plasmid>
    </source>
</reference>
<evidence type="ECO:0000313" key="1">
    <source>
        <dbReference type="EMBL" id="BAK85331.1"/>
    </source>
</evidence>
<organism evidence="1 2">
    <name type="scientific">Komagataeibacter medellinensis (strain NBRC 3288 / BCRC 11682 / LMG 1693 / Kondo 51)</name>
    <name type="common">Gluconacetobacter medellinensis</name>
    <dbReference type="NCBI Taxonomy" id="634177"/>
    <lineage>
        <taxon>Bacteria</taxon>
        <taxon>Pseudomonadati</taxon>
        <taxon>Pseudomonadota</taxon>
        <taxon>Alphaproteobacteria</taxon>
        <taxon>Acetobacterales</taxon>
        <taxon>Acetobacteraceae</taxon>
        <taxon>Komagataeibacter</taxon>
    </lineage>
</organism>
<evidence type="ECO:0000313" key="2">
    <source>
        <dbReference type="Proteomes" id="UP000009044"/>
    </source>
</evidence>
<protein>
    <submittedName>
        <fullName evidence="1">Uncharacterized protein</fullName>
    </submittedName>
</protein>
<dbReference type="Proteomes" id="UP000009044">
    <property type="component" value="Plasmid pGXY030"/>
</dbReference>
<name>G2I8T1_KOMMN</name>
<proteinExistence type="predicted"/>
<geneLocation type="plasmid" evidence="1 2">
    <name>pGXY030</name>
</geneLocation>
<dbReference type="HOGENOM" id="CLU_1178976_0_0_5"/>